<sequence>MAMGFLRLQPISNFNFQQAHNKMTKLVLGNHGSDDDDIDLREEDSDDEYDVAEECARELNTDRRCVLSLSCY</sequence>
<comment type="caution">
    <text evidence="1">The sequence shown here is derived from an EMBL/GenBank/DDBJ whole genome shotgun (WGS) entry which is preliminary data.</text>
</comment>
<dbReference type="EMBL" id="CAWYQH010000163">
    <property type="protein sequence ID" value="CAK8697087.1"/>
    <property type="molecule type" value="Genomic_DNA"/>
</dbReference>
<dbReference type="Proteomes" id="UP001642483">
    <property type="component" value="Unassembled WGS sequence"/>
</dbReference>
<keyword evidence="2" id="KW-1185">Reference proteome</keyword>
<accession>A0ABP0GZA8</accession>
<gene>
    <name evidence="1" type="ORF">CVLEPA_LOCUS30367</name>
</gene>
<proteinExistence type="predicted"/>
<evidence type="ECO:0000313" key="2">
    <source>
        <dbReference type="Proteomes" id="UP001642483"/>
    </source>
</evidence>
<reference evidence="1 2" key="1">
    <citation type="submission" date="2024-02" db="EMBL/GenBank/DDBJ databases">
        <authorList>
            <person name="Daric V."/>
            <person name="Darras S."/>
        </authorList>
    </citation>
    <scope>NUCLEOTIDE SEQUENCE [LARGE SCALE GENOMIC DNA]</scope>
</reference>
<name>A0ABP0GZA8_CLALP</name>
<evidence type="ECO:0000313" key="1">
    <source>
        <dbReference type="EMBL" id="CAK8697087.1"/>
    </source>
</evidence>
<organism evidence="1 2">
    <name type="scientific">Clavelina lepadiformis</name>
    <name type="common">Light-bulb sea squirt</name>
    <name type="synonym">Ascidia lepadiformis</name>
    <dbReference type="NCBI Taxonomy" id="159417"/>
    <lineage>
        <taxon>Eukaryota</taxon>
        <taxon>Metazoa</taxon>
        <taxon>Chordata</taxon>
        <taxon>Tunicata</taxon>
        <taxon>Ascidiacea</taxon>
        <taxon>Aplousobranchia</taxon>
        <taxon>Clavelinidae</taxon>
        <taxon>Clavelina</taxon>
    </lineage>
</organism>
<protein>
    <submittedName>
        <fullName evidence="1">Uncharacterized protein</fullName>
    </submittedName>
</protein>